<feature type="domain" description="PH" evidence="2">
    <location>
        <begin position="94"/>
        <end position="191"/>
    </location>
</feature>
<feature type="region of interest" description="Disordered" evidence="1">
    <location>
        <begin position="1"/>
        <end position="42"/>
    </location>
</feature>
<dbReference type="PANTHER" id="PTHR15126">
    <property type="entry name" value="SH3-BINDING"/>
    <property type="match status" value="1"/>
</dbReference>
<evidence type="ECO:0000313" key="3">
    <source>
        <dbReference type="EMBL" id="QDZ19447.1"/>
    </source>
</evidence>
<sequence>MFKNIGRRNPAISAPPEVDWSADALQGRRRSSGEEGDDEEYKGRTTVRRLKDGMRKSFTSVVDPNTRGQRHARVQLEVDLHHVPLSSMRNEIPFANKKGWLWKARMKGDRWLRRYFILQGQLVVYFVNENDSKPKGSFLLHSYAQVDYTNEKINGRIFNFDVDTPERTYYLSAETQEEAKEWGQAMADACGESHRSLYAGEKLESNDEGRKEAQGQAESDAEENLIKMQQELSKVLIEMDDRVNAAVEKERQAQANNIQNAVSVEVASMREDFANARDQLVQWQHLSENLIQLISGHELALRFPDEKDKLARMKENYQNLSALLQSFAN</sequence>
<dbReference type="Gene3D" id="2.30.29.30">
    <property type="entry name" value="Pleckstrin-homology domain (PH domain)/Phosphotyrosine-binding domain (PTB)"/>
    <property type="match status" value="1"/>
</dbReference>
<dbReference type="InterPro" id="IPR001849">
    <property type="entry name" value="PH_domain"/>
</dbReference>
<dbReference type="SUPFAM" id="SSF50729">
    <property type="entry name" value="PH domain-like"/>
    <property type="match status" value="1"/>
</dbReference>
<gene>
    <name evidence="3" type="ORF">A3770_02p19650</name>
</gene>
<evidence type="ECO:0000259" key="2">
    <source>
        <dbReference type="PROSITE" id="PS50003"/>
    </source>
</evidence>
<evidence type="ECO:0000256" key="1">
    <source>
        <dbReference type="SAM" id="MobiDB-lite"/>
    </source>
</evidence>
<dbReference type="GO" id="GO:0017124">
    <property type="term" value="F:SH3 domain binding"/>
    <property type="evidence" value="ECO:0007669"/>
    <property type="project" value="TreeGrafter"/>
</dbReference>
<dbReference type="GO" id="GO:0007165">
    <property type="term" value="P:signal transduction"/>
    <property type="evidence" value="ECO:0007669"/>
    <property type="project" value="InterPro"/>
</dbReference>
<accession>A0A5B8MGC7</accession>
<dbReference type="OrthoDB" id="185175at2759"/>
<dbReference type="AlphaFoldDB" id="A0A5B8MGC7"/>
<dbReference type="InterPro" id="IPR035848">
    <property type="entry name" value="SH3BP2"/>
</dbReference>
<dbReference type="Pfam" id="PF00169">
    <property type="entry name" value="PH"/>
    <property type="match status" value="1"/>
</dbReference>
<organism evidence="3 4">
    <name type="scientific">Chloropicon primus</name>
    <dbReference type="NCBI Taxonomy" id="1764295"/>
    <lineage>
        <taxon>Eukaryota</taxon>
        <taxon>Viridiplantae</taxon>
        <taxon>Chlorophyta</taxon>
        <taxon>Chloropicophyceae</taxon>
        <taxon>Chloropicales</taxon>
        <taxon>Chloropicaceae</taxon>
        <taxon>Chloropicon</taxon>
    </lineage>
</organism>
<dbReference type="Proteomes" id="UP000316726">
    <property type="component" value="Chromosome 2"/>
</dbReference>
<dbReference type="STRING" id="1764295.A0A5B8MGC7"/>
<dbReference type="PANTHER" id="PTHR15126:SF4">
    <property type="entry name" value="SH3 DOMAIN-BINDING PROTEIN 2"/>
    <property type="match status" value="1"/>
</dbReference>
<evidence type="ECO:0000313" key="4">
    <source>
        <dbReference type="Proteomes" id="UP000316726"/>
    </source>
</evidence>
<dbReference type="InterPro" id="IPR011993">
    <property type="entry name" value="PH-like_dom_sf"/>
</dbReference>
<dbReference type="SMART" id="SM00233">
    <property type="entry name" value="PH"/>
    <property type="match status" value="1"/>
</dbReference>
<dbReference type="EMBL" id="CP031035">
    <property type="protein sequence ID" value="QDZ19447.1"/>
    <property type="molecule type" value="Genomic_DNA"/>
</dbReference>
<protein>
    <recommendedName>
        <fullName evidence="2">PH domain-containing protein</fullName>
    </recommendedName>
</protein>
<proteinExistence type="predicted"/>
<dbReference type="PROSITE" id="PS50003">
    <property type="entry name" value="PH_DOMAIN"/>
    <property type="match status" value="1"/>
</dbReference>
<keyword evidence="4" id="KW-1185">Reference proteome</keyword>
<reference evidence="3 4" key="1">
    <citation type="submission" date="2018-07" db="EMBL/GenBank/DDBJ databases">
        <title>The complete nuclear genome of the prasinophyte Chloropicon primus (CCMP1205).</title>
        <authorList>
            <person name="Pombert J.-F."/>
            <person name="Otis C."/>
            <person name="Turmel M."/>
            <person name="Lemieux C."/>
        </authorList>
    </citation>
    <scope>NUCLEOTIDE SEQUENCE [LARGE SCALE GENOMIC DNA]</scope>
    <source>
        <strain evidence="3 4">CCMP1205</strain>
    </source>
</reference>
<name>A0A5B8MGC7_9CHLO</name>